<keyword evidence="4" id="KW-1185">Reference proteome</keyword>
<evidence type="ECO:0000313" key="3">
    <source>
        <dbReference type="EMBL" id="CAK0874085.1"/>
    </source>
</evidence>
<dbReference type="Proteomes" id="UP001189429">
    <property type="component" value="Unassembled WGS sequence"/>
</dbReference>
<protein>
    <recommendedName>
        <fullName evidence="2">Reverse transcriptase domain-containing protein</fullName>
    </recommendedName>
</protein>
<dbReference type="SUPFAM" id="SSF53098">
    <property type="entry name" value="Ribonuclease H-like"/>
    <property type="match status" value="1"/>
</dbReference>
<evidence type="ECO:0000256" key="1">
    <source>
        <dbReference type="SAM" id="MobiDB-lite"/>
    </source>
</evidence>
<feature type="non-terminal residue" evidence="3">
    <location>
        <position position="1"/>
    </location>
</feature>
<feature type="compositionally biased region" description="Basic residues" evidence="1">
    <location>
        <begin position="735"/>
        <end position="745"/>
    </location>
</feature>
<evidence type="ECO:0000259" key="2">
    <source>
        <dbReference type="PROSITE" id="PS50878"/>
    </source>
</evidence>
<dbReference type="InterPro" id="IPR036397">
    <property type="entry name" value="RNaseH_sf"/>
</dbReference>
<accession>A0ABN9VMA3</accession>
<reference evidence="3" key="1">
    <citation type="submission" date="2023-10" db="EMBL/GenBank/DDBJ databases">
        <authorList>
            <person name="Chen Y."/>
            <person name="Shah S."/>
            <person name="Dougan E. K."/>
            <person name="Thang M."/>
            <person name="Chan C."/>
        </authorList>
    </citation>
    <scope>NUCLEOTIDE SEQUENCE [LARGE SCALE GENOMIC DNA]</scope>
</reference>
<feature type="compositionally biased region" description="Low complexity" evidence="1">
    <location>
        <begin position="768"/>
        <end position="780"/>
    </location>
</feature>
<dbReference type="InterPro" id="IPR012337">
    <property type="entry name" value="RNaseH-like_sf"/>
</dbReference>
<name>A0ABN9VMA3_9DINO</name>
<evidence type="ECO:0000313" key="4">
    <source>
        <dbReference type="Proteomes" id="UP001189429"/>
    </source>
</evidence>
<dbReference type="Gene3D" id="3.30.420.10">
    <property type="entry name" value="Ribonuclease H-like superfamily/Ribonuclease H"/>
    <property type="match status" value="1"/>
</dbReference>
<dbReference type="InterPro" id="IPR000477">
    <property type="entry name" value="RT_dom"/>
</dbReference>
<proteinExistence type="predicted"/>
<feature type="domain" description="Reverse transcriptase" evidence="2">
    <location>
        <begin position="1"/>
        <end position="183"/>
    </location>
</feature>
<dbReference type="PROSITE" id="PS50878">
    <property type="entry name" value="RT_POL"/>
    <property type="match status" value="1"/>
</dbReference>
<feature type="region of interest" description="Disordered" evidence="1">
    <location>
        <begin position="734"/>
        <end position="780"/>
    </location>
</feature>
<organism evidence="3 4">
    <name type="scientific">Prorocentrum cordatum</name>
    <dbReference type="NCBI Taxonomy" id="2364126"/>
    <lineage>
        <taxon>Eukaryota</taxon>
        <taxon>Sar</taxon>
        <taxon>Alveolata</taxon>
        <taxon>Dinophyceae</taxon>
        <taxon>Prorocentrales</taxon>
        <taxon>Prorocentraceae</taxon>
        <taxon>Prorocentrum</taxon>
    </lineage>
</organism>
<feature type="non-terminal residue" evidence="3">
    <location>
        <position position="830"/>
    </location>
</feature>
<gene>
    <name evidence="3" type="ORF">PCOR1329_LOCUS59103</name>
</gene>
<sequence>ASAASARHHVASLLDLVKAFEQVPHDLVAAAAARLDFDLVALRLSLAAYRLARAIGVEGTFSCLLVATRGITAGSGFATVELQMLLHETMLIATFRWPLLQLFLYVDDLTITASGVSEKALVAVSRGTEFFVDTFEKCLRLTVSPTKSFAVASRPRLAARLSLMSKRRLLVPKRSAKLLGTPYAGGRSRAAGVLRCRLKEFKTRIPRIHALRRQRVDVAQVVKAMGSPSMLYGVDIVGASNTHLHSVRAAALKAVLPPGASRNVDVSFAALDAAGACLDPAHAAHATPLRHWGMAYWQAWAPAEELDAVFVHARDRSANLLATGRSLWSAVAGPVAGAIATAWCPGWTCPAPRRFEDDLGEPVDFLSMSPAMVAAAVQRSVGRWRTRRVVSTLPTLVSGDPDMPLVQGAGTVTVLVGASGQAKLRGAGVTDKACQLCGVTPGTLLHRRVCEASLPPDGRPEPPEVCGRLLSALSDARLALLRTRGLLALRPPRPLPQEEMAARWFTDPPDATRTDLCWYTDGSMKFGPLWEFRRTGCALVVVSEAGDLVAYGSAVPPPWIRTAAAAELWAVMLVLPITLRPPVIRTDCRALLAAAEAGSAQATKPTRMLAQIWSRVATLVDGDISTLVTAGRLTWMPAHGAQTVIGAALRSDGHAVTAVDWRANRLADIIAKAAAGCPQTCGPASGLFKVAEKLVAHEGAVLGAVTHAANNHVRELVGPGGALWRVTVRDAAAVRRPRGLPRPPRRAPPTPQPPAEAPPPHAAPPPAAAAGRPRALGARRAAQATAARAVSAARAAAADAATLAICEARAAAARPSSAPRVLARVGQGAA</sequence>
<dbReference type="EMBL" id="CAUYUJ010017357">
    <property type="protein sequence ID" value="CAK0874085.1"/>
    <property type="molecule type" value="Genomic_DNA"/>
</dbReference>
<feature type="compositionally biased region" description="Pro residues" evidence="1">
    <location>
        <begin position="746"/>
        <end position="767"/>
    </location>
</feature>
<comment type="caution">
    <text evidence="3">The sequence shown here is derived from an EMBL/GenBank/DDBJ whole genome shotgun (WGS) entry which is preliminary data.</text>
</comment>